<feature type="signal peptide" evidence="1">
    <location>
        <begin position="1"/>
        <end position="17"/>
    </location>
</feature>
<protein>
    <recommendedName>
        <fullName evidence="4">Fungal calcium binding protein domain-containing protein</fullName>
    </recommendedName>
</protein>
<evidence type="ECO:0000313" key="2">
    <source>
        <dbReference type="EMBL" id="CAG8971656.1"/>
    </source>
</evidence>
<keyword evidence="1" id="KW-0732">Signal</keyword>
<gene>
    <name evidence="2" type="ORF">HYALB_00003124</name>
</gene>
<feature type="chain" id="PRO_5040379582" description="Fungal calcium binding protein domain-containing protein" evidence="1">
    <location>
        <begin position="18"/>
        <end position="81"/>
    </location>
</feature>
<organism evidence="2 3">
    <name type="scientific">Hymenoscyphus albidus</name>
    <dbReference type="NCBI Taxonomy" id="595503"/>
    <lineage>
        <taxon>Eukaryota</taxon>
        <taxon>Fungi</taxon>
        <taxon>Dikarya</taxon>
        <taxon>Ascomycota</taxon>
        <taxon>Pezizomycotina</taxon>
        <taxon>Leotiomycetes</taxon>
        <taxon>Helotiales</taxon>
        <taxon>Helotiaceae</taxon>
        <taxon>Hymenoscyphus</taxon>
    </lineage>
</organism>
<name>A0A9N9Q317_9HELO</name>
<evidence type="ECO:0008006" key="4">
    <source>
        <dbReference type="Google" id="ProtNLM"/>
    </source>
</evidence>
<evidence type="ECO:0000256" key="1">
    <source>
        <dbReference type="SAM" id="SignalP"/>
    </source>
</evidence>
<evidence type="ECO:0000313" key="3">
    <source>
        <dbReference type="Proteomes" id="UP000701801"/>
    </source>
</evidence>
<reference evidence="2" key="1">
    <citation type="submission" date="2021-07" db="EMBL/GenBank/DDBJ databases">
        <authorList>
            <person name="Durling M."/>
        </authorList>
    </citation>
    <scope>NUCLEOTIDE SEQUENCE</scope>
</reference>
<dbReference type="AlphaFoldDB" id="A0A9N9Q317"/>
<dbReference type="Proteomes" id="UP000701801">
    <property type="component" value="Unassembled WGS sequence"/>
</dbReference>
<keyword evidence="3" id="KW-1185">Reference proteome</keyword>
<comment type="caution">
    <text evidence="2">The sequence shown here is derived from an EMBL/GenBank/DDBJ whole genome shotgun (WGS) entry which is preliminary data.</text>
</comment>
<proteinExistence type="predicted"/>
<sequence length="81" mass="8419">MQFFTIITAIFATAAAAAPYSSESSLSAREIAEAKALGVAHAERSIGSTICKGACAIACNSTILALAQTKCLKICQMLDMF</sequence>
<dbReference type="OrthoDB" id="4500945at2759"/>
<accession>A0A9N9Q317</accession>
<dbReference type="EMBL" id="CAJVRM010000026">
    <property type="protein sequence ID" value="CAG8971656.1"/>
    <property type="molecule type" value="Genomic_DNA"/>
</dbReference>